<evidence type="ECO:0000313" key="2">
    <source>
        <dbReference type="EMBL" id="OWZ15573.1"/>
    </source>
</evidence>
<sequence length="159" mass="18760">MFLLVLVQLVKLMKRNMSVVPGKAESGMHVSEILKLLMWLVSNIRRCSVFYNIIKLANWITETFRYQQLKIDEHEFVKHLKDRLVIHDIKQIFGVSNNETYAPTYKFITSLYGLKQGPHVWDKTLHIHLIALGFSHLERDCELYCLREQGDCYTTDCVW</sequence>
<comment type="caution">
    <text evidence="2">The sequence shown here is derived from an EMBL/GenBank/DDBJ whole genome shotgun (WGS) entry which is preliminary data.</text>
</comment>
<reference evidence="3" key="1">
    <citation type="submission" date="2017-03" db="EMBL/GenBank/DDBJ databases">
        <title>Phytopthora megakarya and P. palmivora, two closely related causual agents of cacao black pod achieved similar genome size and gene model numbers by different mechanisms.</title>
        <authorList>
            <person name="Ali S."/>
            <person name="Shao J."/>
            <person name="Larry D.J."/>
            <person name="Kronmiller B."/>
            <person name="Shen D."/>
            <person name="Strem M.D."/>
            <person name="Melnick R.L."/>
            <person name="Guiltinan M.J."/>
            <person name="Tyler B.M."/>
            <person name="Meinhardt L.W."/>
            <person name="Bailey B.A."/>
        </authorList>
    </citation>
    <scope>NUCLEOTIDE SEQUENCE [LARGE SCALE GENOMIC DNA]</scope>
    <source>
        <strain evidence="3">zdho120</strain>
    </source>
</reference>
<evidence type="ECO:0000313" key="3">
    <source>
        <dbReference type="Proteomes" id="UP000198211"/>
    </source>
</evidence>
<name>A0A225WCX7_9STRA</name>
<evidence type="ECO:0008006" key="4">
    <source>
        <dbReference type="Google" id="ProtNLM"/>
    </source>
</evidence>
<feature type="signal peptide" evidence="1">
    <location>
        <begin position="1"/>
        <end position="18"/>
    </location>
</feature>
<proteinExistence type="predicted"/>
<feature type="chain" id="PRO_5011968446" description="Reverse transcriptase Ty1/copia-type domain-containing protein" evidence="1">
    <location>
        <begin position="19"/>
        <end position="159"/>
    </location>
</feature>
<accession>A0A225WCX7</accession>
<organism evidence="2 3">
    <name type="scientific">Phytophthora megakarya</name>
    <dbReference type="NCBI Taxonomy" id="4795"/>
    <lineage>
        <taxon>Eukaryota</taxon>
        <taxon>Sar</taxon>
        <taxon>Stramenopiles</taxon>
        <taxon>Oomycota</taxon>
        <taxon>Peronosporomycetes</taxon>
        <taxon>Peronosporales</taxon>
        <taxon>Peronosporaceae</taxon>
        <taxon>Phytophthora</taxon>
    </lineage>
</organism>
<dbReference type="EMBL" id="NBNE01001097">
    <property type="protein sequence ID" value="OWZ15573.1"/>
    <property type="molecule type" value="Genomic_DNA"/>
</dbReference>
<gene>
    <name evidence="2" type="ORF">PHMEG_00010763</name>
</gene>
<dbReference type="AlphaFoldDB" id="A0A225WCX7"/>
<dbReference type="Proteomes" id="UP000198211">
    <property type="component" value="Unassembled WGS sequence"/>
</dbReference>
<keyword evidence="3" id="KW-1185">Reference proteome</keyword>
<protein>
    <recommendedName>
        <fullName evidence="4">Reverse transcriptase Ty1/copia-type domain-containing protein</fullName>
    </recommendedName>
</protein>
<evidence type="ECO:0000256" key="1">
    <source>
        <dbReference type="SAM" id="SignalP"/>
    </source>
</evidence>
<keyword evidence="1" id="KW-0732">Signal</keyword>